<dbReference type="CDD" id="cd20394">
    <property type="entry name" value="Tudor_SGF29_rpt2"/>
    <property type="match status" value="1"/>
</dbReference>
<evidence type="ECO:0000256" key="4">
    <source>
        <dbReference type="ARBA" id="ARBA00023242"/>
    </source>
</evidence>
<dbReference type="Gene3D" id="2.30.30.140">
    <property type="match status" value="1"/>
</dbReference>
<evidence type="ECO:0000259" key="5">
    <source>
        <dbReference type="PROSITE" id="PS51518"/>
    </source>
</evidence>
<comment type="subcellular location">
    <subcellularLocation>
        <location evidence="1">Nucleus</location>
    </subcellularLocation>
</comment>
<keyword evidence="3" id="KW-0804">Transcription</keyword>
<proteinExistence type="predicted"/>
<dbReference type="InterPro" id="IPR047288">
    <property type="entry name" value="Tudor_SGF29_rpt1"/>
</dbReference>
<dbReference type="Pfam" id="PF07039">
    <property type="entry name" value="SGF29_Tudor"/>
    <property type="match status" value="1"/>
</dbReference>
<dbReference type="Proteomes" id="UP000422736">
    <property type="component" value="Chromosome 3"/>
</dbReference>
<sequence length="265" mass="29389">MAMEDRWGIVVTQLQDLYKLNDVADFESLDPKNMNFHSMSVNQLSELQLSLENRHSVNEKMQNYCRELVENIAYIVEHYPVQQEIKSELEYGGVSGGGESSGGLTGGGVGAGGVAGESSSVGRSFWTSQFNPSEPIEVGSDVAYKSKKTGEWIQCICTKVSGDGLRFEVKDPEPDEFGKPGGIFKCNSKEILLIPPVTSKKSQLPNYPINTKVLARYPETTTFYPAIVCGSKRDGTCKLRFDGEEEIDKETEVERRLVLPFPSRK</sequence>
<evidence type="ECO:0000256" key="2">
    <source>
        <dbReference type="ARBA" id="ARBA00023015"/>
    </source>
</evidence>
<dbReference type="EMBL" id="CP015056">
    <property type="protein sequence ID" value="QGN15158.1"/>
    <property type="molecule type" value="Genomic_DNA"/>
</dbReference>
<evidence type="ECO:0000256" key="3">
    <source>
        <dbReference type="ARBA" id="ARBA00023163"/>
    </source>
</evidence>
<evidence type="ECO:0000256" key="1">
    <source>
        <dbReference type="ARBA" id="ARBA00004123"/>
    </source>
</evidence>
<dbReference type="InterPro" id="IPR037802">
    <property type="entry name" value="SGF29"/>
</dbReference>
<reference evidence="6 7" key="1">
    <citation type="submission" date="2016-03" db="EMBL/GenBank/DDBJ databases">
        <title>How can Kluyveromyces marxianus grow so fast - potential evolutionary course in Saccharomyces Complex revealed by comparative genomics.</title>
        <authorList>
            <person name="Mo W."/>
            <person name="Lu W."/>
            <person name="Yang X."/>
            <person name="Qi J."/>
            <person name="Lv H."/>
        </authorList>
    </citation>
    <scope>NUCLEOTIDE SEQUENCE [LARGE SCALE GENOMIC DNA]</scope>
    <source>
        <strain evidence="6 7">FIM1</strain>
    </source>
</reference>
<protein>
    <submittedName>
        <fullName evidence="6">SAGA-associated factor 29</fullName>
    </submittedName>
</protein>
<accession>A0ABX6EY20</accession>
<gene>
    <name evidence="6" type="primary">SGF29</name>
    <name evidence="6" type="ORF">FIM1_1845</name>
</gene>
<keyword evidence="4" id="KW-0539">Nucleus</keyword>
<keyword evidence="2" id="KW-0805">Transcription regulation</keyword>
<organism evidence="6 7">
    <name type="scientific">Kluyveromyces marxianus</name>
    <name type="common">Yeast</name>
    <name type="synonym">Candida kefyr</name>
    <dbReference type="NCBI Taxonomy" id="4911"/>
    <lineage>
        <taxon>Eukaryota</taxon>
        <taxon>Fungi</taxon>
        <taxon>Dikarya</taxon>
        <taxon>Ascomycota</taxon>
        <taxon>Saccharomycotina</taxon>
        <taxon>Saccharomycetes</taxon>
        <taxon>Saccharomycetales</taxon>
        <taxon>Saccharomycetaceae</taxon>
        <taxon>Kluyveromyces</taxon>
    </lineage>
</organism>
<dbReference type="InterPro" id="IPR010750">
    <property type="entry name" value="SGF29_tudor-like_dom"/>
</dbReference>
<dbReference type="PROSITE" id="PS51518">
    <property type="entry name" value="SGF29_C"/>
    <property type="match status" value="1"/>
</dbReference>
<keyword evidence="7" id="KW-1185">Reference proteome</keyword>
<name>A0ABX6EY20_KLUMA</name>
<dbReference type="PANTHER" id="PTHR21539:SF0">
    <property type="entry name" value="SAGA-ASSOCIATED FACTOR 29"/>
    <property type="match status" value="1"/>
</dbReference>
<evidence type="ECO:0000313" key="6">
    <source>
        <dbReference type="EMBL" id="QGN15158.1"/>
    </source>
</evidence>
<dbReference type="CDD" id="cd20393">
    <property type="entry name" value="Tudor_SGF29_rpt1"/>
    <property type="match status" value="1"/>
</dbReference>
<evidence type="ECO:0000313" key="7">
    <source>
        <dbReference type="Proteomes" id="UP000422736"/>
    </source>
</evidence>
<dbReference type="InterPro" id="IPR047287">
    <property type="entry name" value="Tudor_SGF29_rpt2"/>
</dbReference>
<dbReference type="PANTHER" id="PTHR21539">
    <property type="entry name" value="SAGA-ASSOCIATED FACTOR 29"/>
    <property type="match status" value="1"/>
</dbReference>
<feature type="domain" description="SGF29 C-terminal" evidence="5">
    <location>
        <begin position="132"/>
        <end position="265"/>
    </location>
</feature>